<evidence type="ECO:0000256" key="3">
    <source>
        <dbReference type="ARBA" id="ARBA00023163"/>
    </source>
</evidence>
<dbReference type="EMBL" id="JALJOQ010000079">
    <property type="protein sequence ID" value="KAK9800849.1"/>
    <property type="molecule type" value="Genomic_DNA"/>
</dbReference>
<dbReference type="InterPro" id="IPR041499">
    <property type="entry name" value="Tfc1/Sfc1_N"/>
</dbReference>
<dbReference type="Pfam" id="PF17682">
    <property type="entry name" value="Tau95_N"/>
    <property type="match status" value="1"/>
</dbReference>
<feature type="domain" description="Transcription factor IIIC subunit 5 HTH" evidence="6">
    <location>
        <begin position="290"/>
        <end position="331"/>
    </location>
</feature>
<dbReference type="GO" id="GO:0006384">
    <property type="term" value="P:transcription initiation at RNA polymerase III promoter"/>
    <property type="evidence" value="ECO:0007669"/>
    <property type="project" value="InterPro"/>
</dbReference>
<keyword evidence="9" id="KW-1185">Reference proteome</keyword>
<comment type="caution">
    <text evidence="8">The sequence shown here is derived from an EMBL/GenBank/DDBJ whole genome shotgun (WGS) entry which is preliminary data.</text>
</comment>
<proteinExistence type="predicted"/>
<evidence type="ECO:0000256" key="4">
    <source>
        <dbReference type="ARBA" id="ARBA00023242"/>
    </source>
</evidence>
<evidence type="ECO:0000259" key="6">
    <source>
        <dbReference type="Pfam" id="PF09734"/>
    </source>
</evidence>
<feature type="domain" description="Transcription factor IIIC subunit Tfc1/Sfc1 triple barrel" evidence="7">
    <location>
        <begin position="13"/>
        <end position="127"/>
    </location>
</feature>
<dbReference type="Gene3D" id="3.30.200.160">
    <property type="entry name" value="TFIIIC, subcomplex tauA, subunit Sfc1, barrel domain"/>
    <property type="match status" value="1"/>
</dbReference>
<reference evidence="8 9" key="1">
    <citation type="journal article" date="2024" name="Nat. Commun.">
        <title>Phylogenomics reveals the evolutionary origins of lichenization in chlorophyte algae.</title>
        <authorList>
            <person name="Puginier C."/>
            <person name="Libourel C."/>
            <person name="Otte J."/>
            <person name="Skaloud P."/>
            <person name="Haon M."/>
            <person name="Grisel S."/>
            <person name="Petersen M."/>
            <person name="Berrin J.G."/>
            <person name="Delaux P.M."/>
            <person name="Dal Grande F."/>
            <person name="Keller J."/>
        </authorList>
    </citation>
    <scope>NUCLEOTIDE SEQUENCE [LARGE SCALE GENOMIC DNA]</scope>
    <source>
        <strain evidence="8 9">SAG 2036</strain>
    </source>
</reference>
<dbReference type="GO" id="GO:0000127">
    <property type="term" value="C:transcription factor TFIIIC complex"/>
    <property type="evidence" value="ECO:0007669"/>
    <property type="project" value="InterPro"/>
</dbReference>
<evidence type="ECO:0000313" key="8">
    <source>
        <dbReference type="EMBL" id="KAK9800849.1"/>
    </source>
</evidence>
<dbReference type="InterPro" id="IPR019136">
    <property type="entry name" value="TF_IIIC_su-5_HTH"/>
</dbReference>
<evidence type="ECO:0000256" key="2">
    <source>
        <dbReference type="ARBA" id="ARBA00023125"/>
    </source>
</evidence>
<evidence type="ECO:0000313" key="9">
    <source>
        <dbReference type="Proteomes" id="UP001465755"/>
    </source>
</evidence>
<evidence type="ECO:0008006" key="10">
    <source>
        <dbReference type="Google" id="ProtNLM"/>
    </source>
</evidence>
<keyword evidence="3" id="KW-0804">Transcription</keyword>
<evidence type="ECO:0000256" key="5">
    <source>
        <dbReference type="SAM" id="MobiDB-lite"/>
    </source>
</evidence>
<keyword evidence="2" id="KW-0238">DNA-binding</keyword>
<dbReference type="GO" id="GO:0001002">
    <property type="term" value="F:RNA polymerase III type 1 promoter sequence-specific DNA binding"/>
    <property type="evidence" value="ECO:0007669"/>
    <property type="project" value="TreeGrafter"/>
</dbReference>
<protein>
    <recommendedName>
        <fullName evidence="10">Transcription factor IIIC subunit 5 HTH domain-containing protein</fullName>
    </recommendedName>
</protein>
<feature type="region of interest" description="Disordered" evidence="5">
    <location>
        <begin position="131"/>
        <end position="155"/>
    </location>
</feature>
<dbReference type="AlphaFoldDB" id="A0AAW1NZT9"/>
<feature type="domain" description="Transcription factor IIIC subunit 5 HTH" evidence="6">
    <location>
        <begin position="159"/>
        <end position="257"/>
    </location>
</feature>
<dbReference type="InterPro" id="IPR042536">
    <property type="entry name" value="TFIIIC_tauA_Sfc1"/>
</dbReference>
<comment type="subcellular location">
    <subcellularLocation>
        <location evidence="1">Nucleus</location>
    </subcellularLocation>
</comment>
<dbReference type="InterPro" id="IPR040454">
    <property type="entry name" value="TF_IIIC_Tfc1/Sfc1"/>
</dbReference>
<dbReference type="Pfam" id="PF09734">
    <property type="entry name" value="Tau95"/>
    <property type="match status" value="2"/>
</dbReference>
<name>A0AAW1NZT9_9CHLO</name>
<evidence type="ECO:0000256" key="1">
    <source>
        <dbReference type="ARBA" id="ARBA00004123"/>
    </source>
</evidence>
<dbReference type="GO" id="GO:0001003">
    <property type="term" value="F:RNA polymerase III type 2 promoter sequence-specific DNA binding"/>
    <property type="evidence" value="ECO:0007669"/>
    <property type="project" value="TreeGrafter"/>
</dbReference>
<dbReference type="PANTHER" id="PTHR13230">
    <property type="entry name" value="GENERAL TRANSCRIPTION FACTOR IIIC, POLYPEPTIDE 5"/>
    <property type="match status" value="1"/>
</dbReference>
<sequence>MDAQVIVPALDAVVVEYPAFVREPDKAIARLGGLKAISAAAETDAQKAAELSLTARPHDLLAHPIVGDRVPAKGLILRIRRQAAPATNDASAASAGAPGPGGNNLEVSAVARVDAAFQFTSLADFQYTSTPSAAPLQQQQQQQQQSAQPIGWDPEPLLTVPPVFSRIDTPSDYSFRSFFGGDPDAYKAGMGGQTAGRMASHVVSFNTVQVPGPWSAHGERADAGLSLPRRQLLKQLQARLDDRPLWTAAELADQCAAPHATLPALPPVEAAAVPASLPASAEHSLPSAADMDVLLPRIAYLFRNGPWQGLWTKRGYDPRLDDSARKWQALQYIKPAAWYTHSAVEGLTALSPQQISACTAANTEQVYSFAGIPAGATTTLQVGCFHDATMQAVISARASRQQQCDVKTGWFTQKAWDKLVDQLDRRFKVLVDGTLARLA</sequence>
<gene>
    <name evidence="8" type="ORF">WJX73_009274</name>
</gene>
<dbReference type="PANTHER" id="PTHR13230:SF5">
    <property type="entry name" value="GENERAL TRANSCRIPTION FACTOR 3C POLYPEPTIDE 5"/>
    <property type="match status" value="1"/>
</dbReference>
<dbReference type="GO" id="GO:0005634">
    <property type="term" value="C:nucleus"/>
    <property type="evidence" value="ECO:0007669"/>
    <property type="project" value="UniProtKB-SubCell"/>
</dbReference>
<dbReference type="Proteomes" id="UP001465755">
    <property type="component" value="Unassembled WGS sequence"/>
</dbReference>
<accession>A0AAW1NZT9</accession>
<evidence type="ECO:0000259" key="7">
    <source>
        <dbReference type="Pfam" id="PF17682"/>
    </source>
</evidence>
<keyword evidence="4" id="KW-0539">Nucleus</keyword>
<organism evidence="8 9">
    <name type="scientific">Symbiochloris irregularis</name>
    <dbReference type="NCBI Taxonomy" id="706552"/>
    <lineage>
        <taxon>Eukaryota</taxon>
        <taxon>Viridiplantae</taxon>
        <taxon>Chlorophyta</taxon>
        <taxon>core chlorophytes</taxon>
        <taxon>Trebouxiophyceae</taxon>
        <taxon>Trebouxiales</taxon>
        <taxon>Trebouxiaceae</taxon>
        <taxon>Symbiochloris</taxon>
    </lineage>
</organism>